<keyword evidence="3" id="KW-0560">Oxidoreductase</keyword>
<keyword evidence="4 5" id="KW-0408">Iron</keyword>
<dbReference type="AlphaFoldDB" id="A0A8K0R1A1"/>
<evidence type="ECO:0000256" key="4">
    <source>
        <dbReference type="ARBA" id="ARBA00023004"/>
    </source>
</evidence>
<dbReference type="PANTHER" id="PTHR10543">
    <property type="entry name" value="BETA-CAROTENE DIOXYGENASE"/>
    <property type="match status" value="1"/>
</dbReference>
<sequence length="501" mass="57093">MAGHFRSAKAPTAFPKLPQYSEFMTPCRFEGEIQNLAHRGQIPDEIDGTFYRVMPDPQFPPFVDNDPWFNGDGNISAFRIRDGRCHFKQRYVRTEKFVREREVKRALIGKYRNKFTDAVEFKVRSTANTNVLYFNGRLLACKEDSPPYALDPETLETIGLETFDGQLPCVTFTAHPKLDDETKELVCFGYEAKGDGTPDVCYFSIDPSGKFTETVWLVAPVVAMIHDFAVTKNWVIFPIIPQTCDLERMKQGGEHWQWDPDVPFYVGVLPRRGASGSDVRWFRAPNAFPGHTVNAYEDDAGHIVFDLPLTDKNVFFWWPDAQGNAPKPEEIAAKLVRYKFDPRSSELDLPPYELLADADCEFPRIDDRFSGQKHTRAFFNLMDPALGSDFSTIMPRMGGGHPPYNSIGYLDYHSMEVKKYFPGRTHLVQEPVFVPRKGPDVGESDGWMILLVNNYASMISELHIVDTRDFGQPQAVIELPIRLRAGLHGNWVDSQDLQLSK</sequence>
<dbReference type="Pfam" id="PF03055">
    <property type="entry name" value="RPE65"/>
    <property type="match status" value="1"/>
</dbReference>
<accession>A0A8K0R1A1</accession>
<proteinExistence type="inferred from homology"/>
<feature type="binding site" evidence="5">
    <location>
        <position position="175"/>
    </location>
    <ligand>
        <name>Fe cation</name>
        <dbReference type="ChEBI" id="CHEBI:24875"/>
        <note>catalytic</note>
    </ligand>
</feature>
<dbReference type="PANTHER" id="PTHR10543:SF89">
    <property type="entry name" value="CAROTENOID 9,10(9',10')-CLEAVAGE DIOXYGENASE 1"/>
    <property type="match status" value="1"/>
</dbReference>
<comment type="cofactor">
    <cofactor evidence="5">
        <name>Fe(2+)</name>
        <dbReference type="ChEBI" id="CHEBI:29033"/>
    </cofactor>
    <text evidence="5">Binds 1 Fe(2+) ion per subunit.</text>
</comment>
<comment type="similarity">
    <text evidence="1">Belongs to the carotenoid oxygenase family.</text>
</comment>
<evidence type="ECO:0000313" key="7">
    <source>
        <dbReference type="Proteomes" id="UP000813461"/>
    </source>
</evidence>
<keyword evidence="7" id="KW-1185">Reference proteome</keyword>
<evidence type="ECO:0000256" key="2">
    <source>
        <dbReference type="ARBA" id="ARBA00022723"/>
    </source>
</evidence>
<protein>
    <submittedName>
        <fullName evidence="6">Carotenoid oxygenase</fullName>
    </submittedName>
</protein>
<evidence type="ECO:0000256" key="3">
    <source>
        <dbReference type="ARBA" id="ARBA00023002"/>
    </source>
</evidence>
<gene>
    <name evidence="6" type="ORF">FB567DRAFT_605094</name>
</gene>
<organism evidence="6 7">
    <name type="scientific">Paraphoma chrysanthemicola</name>
    <dbReference type="NCBI Taxonomy" id="798071"/>
    <lineage>
        <taxon>Eukaryota</taxon>
        <taxon>Fungi</taxon>
        <taxon>Dikarya</taxon>
        <taxon>Ascomycota</taxon>
        <taxon>Pezizomycotina</taxon>
        <taxon>Dothideomycetes</taxon>
        <taxon>Pleosporomycetidae</taxon>
        <taxon>Pleosporales</taxon>
        <taxon>Pleosporineae</taxon>
        <taxon>Phaeosphaeriaceae</taxon>
        <taxon>Paraphoma</taxon>
    </lineage>
</organism>
<name>A0A8K0R1A1_9PLEO</name>
<dbReference type="EMBL" id="JAGMVJ010000013">
    <property type="protein sequence ID" value="KAH7083980.1"/>
    <property type="molecule type" value="Genomic_DNA"/>
</dbReference>
<keyword evidence="2 5" id="KW-0479">Metal-binding</keyword>
<dbReference type="GO" id="GO:0046872">
    <property type="term" value="F:metal ion binding"/>
    <property type="evidence" value="ECO:0007669"/>
    <property type="project" value="UniProtKB-KW"/>
</dbReference>
<dbReference type="OrthoDB" id="1069523at2759"/>
<feature type="binding site" evidence="5">
    <location>
        <position position="226"/>
    </location>
    <ligand>
        <name>Fe cation</name>
        <dbReference type="ChEBI" id="CHEBI:24875"/>
        <note>catalytic</note>
    </ligand>
</feature>
<dbReference type="GO" id="GO:0016121">
    <property type="term" value="P:carotene catabolic process"/>
    <property type="evidence" value="ECO:0007669"/>
    <property type="project" value="TreeGrafter"/>
</dbReference>
<evidence type="ECO:0000313" key="6">
    <source>
        <dbReference type="EMBL" id="KAH7083980.1"/>
    </source>
</evidence>
<dbReference type="InterPro" id="IPR004294">
    <property type="entry name" value="Carotenoid_Oase"/>
</dbReference>
<dbReference type="Proteomes" id="UP000813461">
    <property type="component" value="Unassembled WGS sequence"/>
</dbReference>
<reference evidence="6" key="1">
    <citation type="journal article" date="2021" name="Nat. Commun.">
        <title>Genetic determinants of endophytism in the Arabidopsis root mycobiome.</title>
        <authorList>
            <person name="Mesny F."/>
            <person name="Miyauchi S."/>
            <person name="Thiergart T."/>
            <person name="Pickel B."/>
            <person name="Atanasova L."/>
            <person name="Karlsson M."/>
            <person name="Huettel B."/>
            <person name="Barry K.W."/>
            <person name="Haridas S."/>
            <person name="Chen C."/>
            <person name="Bauer D."/>
            <person name="Andreopoulos W."/>
            <person name="Pangilinan J."/>
            <person name="LaButti K."/>
            <person name="Riley R."/>
            <person name="Lipzen A."/>
            <person name="Clum A."/>
            <person name="Drula E."/>
            <person name="Henrissat B."/>
            <person name="Kohler A."/>
            <person name="Grigoriev I.V."/>
            <person name="Martin F.M."/>
            <person name="Hacquard S."/>
        </authorList>
    </citation>
    <scope>NUCLEOTIDE SEQUENCE</scope>
    <source>
        <strain evidence="6">MPI-SDFR-AT-0120</strain>
    </source>
</reference>
<dbReference type="GO" id="GO:0010436">
    <property type="term" value="F:carotenoid dioxygenase activity"/>
    <property type="evidence" value="ECO:0007669"/>
    <property type="project" value="TreeGrafter"/>
</dbReference>
<evidence type="ECO:0000256" key="1">
    <source>
        <dbReference type="ARBA" id="ARBA00006787"/>
    </source>
</evidence>
<feature type="binding site" evidence="5">
    <location>
        <position position="488"/>
    </location>
    <ligand>
        <name>Fe cation</name>
        <dbReference type="ChEBI" id="CHEBI:24875"/>
        <note>catalytic</note>
    </ligand>
</feature>
<comment type="caution">
    <text evidence="6">The sequence shown here is derived from an EMBL/GenBank/DDBJ whole genome shotgun (WGS) entry which is preliminary data.</text>
</comment>
<evidence type="ECO:0000256" key="5">
    <source>
        <dbReference type="PIRSR" id="PIRSR604294-1"/>
    </source>
</evidence>
<feature type="binding site" evidence="5">
    <location>
        <position position="291"/>
    </location>
    <ligand>
        <name>Fe cation</name>
        <dbReference type="ChEBI" id="CHEBI:24875"/>
        <note>catalytic</note>
    </ligand>
</feature>